<feature type="transmembrane region" description="Helical" evidence="6">
    <location>
        <begin position="236"/>
        <end position="256"/>
    </location>
</feature>
<keyword evidence="4 6" id="KW-1133">Transmembrane helix</keyword>
<evidence type="ECO:0000256" key="5">
    <source>
        <dbReference type="ARBA" id="ARBA00023136"/>
    </source>
</evidence>
<comment type="subcellular location">
    <subcellularLocation>
        <location evidence="1">Membrane</location>
        <topology evidence="1">Multi-pass membrane protein</topology>
    </subcellularLocation>
</comment>
<protein>
    <submittedName>
        <fullName evidence="7">Tellurite resistance protein TerC</fullName>
    </submittedName>
</protein>
<accession>A0A521FYI7</accession>
<proteinExistence type="inferred from homology"/>
<dbReference type="PANTHER" id="PTHR30238:SF0">
    <property type="entry name" value="THYLAKOID MEMBRANE PROTEIN TERC, CHLOROPLASTIC"/>
    <property type="match status" value="1"/>
</dbReference>
<dbReference type="NCBIfam" id="TIGR03718">
    <property type="entry name" value="R_switched_Alx"/>
    <property type="match status" value="1"/>
</dbReference>
<feature type="transmembrane region" description="Helical" evidence="6">
    <location>
        <begin position="268"/>
        <end position="287"/>
    </location>
</feature>
<feature type="transmembrane region" description="Helical" evidence="6">
    <location>
        <begin position="84"/>
        <end position="108"/>
    </location>
</feature>
<dbReference type="PANTHER" id="PTHR30238">
    <property type="entry name" value="MEMBRANE BOUND PREDICTED REDOX MODULATOR"/>
    <property type="match status" value="1"/>
</dbReference>
<gene>
    <name evidence="7" type="ORF">CDV28_15711</name>
</gene>
<dbReference type="EMBL" id="NQJD01000057">
    <property type="protein sequence ID" value="TAA73826.1"/>
    <property type="molecule type" value="Genomic_DNA"/>
</dbReference>
<organism evidence="7 8">
    <name type="scientific">Candidatus Electronema aureum</name>
    <dbReference type="NCBI Taxonomy" id="2005002"/>
    <lineage>
        <taxon>Bacteria</taxon>
        <taxon>Pseudomonadati</taxon>
        <taxon>Thermodesulfobacteriota</taxon>
        <taxon>Desulfobulbia</taxon>
        <taxon>Desulfobulbales</taxon>
        <taxon>Desulfobulbaceae</taxon>
        <taxon>Candidatus Electronema</taxon>
    </lineage>
</organism>
<dbReference type="InterPro" id="IPR005496">
    <property type="entry name" value="Integral_membrane_TerC"/>
</dbReference>
<name>A0A521FYI7_9BACT</name>
<dbReference type="Pfam" id="PF03741">
    <property type="entry name" value="TerC"/>
    <property type="match status" value="1"/>
</dbReference>
<dbReference type="AlphaFoldDB" id="A0A521FYI7"/>
<comment type="similarity">
    <text evidence="2">Belongs to the TerC family.</text>
</comment>
<dbReference type="Proteomes" id="UP000316238">
    <property type="component" value="Unassembled WGS sequence"/>
</dbReference>
<evidence type="ECO:0000256" key="2">
    <source>
        <dbReference type="ARBA" id="ARBA00007511"/>
    </source>
</evidence>
<evidence type="ECO:0000256" key="3">
    <source>
        <dbReference type="ARBA" id="ARBA00022692"/>
    </source>
</evidence>
<feature type="transmembrane region" description="Helical" evidence="6">
    <location>
        <begin position="12"/>
        <end position="31"/>
    </location>
</feature>
<feature type="transmembrane region" description="Helical" evidence="6">
    <location>
        <begin position="207"/>
        <end position="230"/>
    </location>
</feature>
<dbReference type="GO" id="GO:0016020">
    <property type="term" value="C:membrane"/>
    <property type="evidence" value="ECO:0007669"/>
    <property type="project" value="UniProtKB-SubCell"/>
</dbReference>
<evidence type="ECO:0000256" key="1">
    <source>
        <dbReference type="ARBA" id="ARBA00004141"/>
    </source>
</evidence>
<evidence type="ECO:0000313" key="8">
    <source>
        <dbReference type="Proteomes" id="UP000316238"/>
    </source>
</evidence>
<sequence length="322" mass="36104">MIESIGSPVLYLGFTLLVIVLLAVDFVALRVQGNHRVSVKEAAAWSAVWIAISLVFCGGFWWYLDSSFGREIANKKALEYLTGYLIEKSLAVDNVFIWITLFGFFAVPPAFQKRVLLYGVLGAIIMRAVLIFIGAMLLAKFHWILYIFGLFLVLTGVKMLIFSSHEPDLEQNPLLRWMRGHMKITNEYHGEQFFVLKEGVRYATPMFVVLMLIEATDLIFAADSIPAIFAVTNDPFIVFTSNIFAILGLRAMYFLLADMAERFHLLKYGLAVILMFIGVKMLLLDIYKIPVGIALGIVGLILALSIAASFITSRSADTKNEH</sequence>
<evidence type="ECO:0000256" key="6">
    <source>
        <dbReference type="SAM" id="Phobius"/>
    </source>
</evidence>
<keyword evidence="5 6" id="KW-0472">Membrane</keyword>
<feature type="transmembrane region" description="Helical" evidence="6">
    <location>
        <begin position="143"/>
        <end position="161"/>
    </location>
</feature>
<evidence type="ECO:0000313" key="7">
    <source>
        <dbReference type="EMBL" id="TAA73826.1"/>
    </source>
</evidence>
<keyword evidence="8" id="KW-1185">Reference proteome</keyword>
<feature type="transmembrane region" description="Helical" evidence="6">
    <location>
        <begin position="43"/>
        <end position="64"/>
    </location>
</feature>
<feature type="transmembrane region" description="Helical" evidence="6">
    <location>
        <begin position="115"/>
        <end position="137"/>
    </location>
</feature>
<reference evidence="7" key="1">
    <citation type="submission" date="2017-07" db="EMBL/GenBank/DDBJ databases">
        <title>The cable genome - Insights into the physiology and evolution of filamentous bacteria capable of sulfide oxidation via long distance electron transfer.</title>
        <authorList>
            <person name="Thorup C."/>
            <person name="Bjerg J.T."/>
            <person name="Schreiber L."/>
            <person name="Nielsen L.P."/>
            <person name="Kjeldsen K.U."/>
            <person name="Boesen T."/>
            <person name="Boggild A."/>
            <person name="Meysman F."/>
            <person name="Geelhoed J."/>
            <person name="Schramm A."/>
        </authorList>
    </citation>
    <scope>NUCLEOTIDE SEQUENCE [LARGE SCALE GENOMIC DNA]</scope>
    <source>
        <strain evidence="7">GS</strain>
    </source>
</reference>
<keyword evidence="3 6" id="KW-0812">Transmembrane</keyword>
<evidence type="ECO:0000256" key="4">
    <source>
        <dbReference type="ARBA" id="ARBA00022989"/>
    </source>
</evidence>
<comment type="caution">
    <text evidence="7">The sequence shown here is derived from an EMBL/GenBank/DDBJ whole genome shotgun (WGS) entry which is preliminary data.</text>
</comment>
<feature type="transmembrane region" description="Helical" evidence="6">
    <location>
        <begin position="293"/>
        <end position="312"/>
    </location>
</feature>
<dbReference type="InterPro" id="IPR022369">
    <property type="entry name" value="Integral_membrane_TerC_rswitch"/>
</dbReference>